<reference evidence="2" key="1">
    <citation type="journal article" date="2022" name="Nat. Commun.">
        <title>Chromosome evolution and the genetic basis of agronomically important traits in greater yam.</title>
        <authorList>
            <person name="Bredeson J.V."/>
            <person name="Lyons J.B."/>
            <person name="Oniyinde I.O."/>
            <person name="Okereke N.R."/>
            <person name="Kolade O."/>
            <person name="Nnabue I."/>
            <person name="Nwadili C.O."/>
            <person name="Hribova E."/>
            <person name="Parker M."/>
            <person name="Nwogha J."/>
            <person name="Shu S."/>
            <person name="Carlson J."/>
            <person name="Kariba R."/>
            <person name="Muthemba S."/>
            <person name="Knop K."/>
            <person name="Barton G.J."/>
            <person name="Sherwood A.V."/>
            <person name="Lopez-Montes A."/>
            <person name="Asiedu R."/>
            <person name="Jamnadass R."/>
            <person name="Muchugi A."/>
            <person name="Goodstein D."/>
            <person name="Egesi C.N."/>
            <person name="Featherston J."/>
            <person name="Asfaw A."/>
            <person name="Simpson G.G."/>
            <person name="Dolezel J."/>
            <person name="Hendre P.S."/>
            <person name="Van Deynze A."/>
            <person name="Kumar P.L."/>
            <person name="Obidiegwu J.E."/>
            <person name="Bhattacharjee R."/>
            <person name="Rokhsar D.S."/>
        </authorList>
    </citation>
    <scope>NUCLEOTIDE SEQUENCE [LARGE SCALE GENOMIC DNA]</scope>
    <source>
        <strain evidence="2">cv. TDa95/00328</strain>
    </source>
</reference>
<keyword evidence="2" id="KW-1185">Reference proteome</keyword>
<proteinExistence type="predicted"/>
<comment type="caution">
    <text evidence="1">The sequence shown here is derived from an EMBL/GenBank/DDBJ whole genome shotgun (WGS) entry which is preliminary data.</text>
</comment>
<protein>
    <submittedName>
        <fullName evidence="1">Uncharacterized protein</fullName>
    </submittedName>
</protein>
<evidence type="ECO:0000313" key="2">
    <source>
        <dbReference type="Proteomes" id="UP000827976"/>
    </source>
</evidence>
<gene>
    <name evidence="1" type="ORF">IHE45_07G019500</name>
</gene>
<dbReference type="EMBL" id="CM037017">
    <property type="protein sequence ID" value="KAH7676486.1"/>
    <property type="molecule type" value="Genomic_DNA"/>
</dbReference>
<name>A0ACB7VPU3_DIOAL</name>
<evidence type="ECO:0000313" key="1">
    <source>
        <dbReference type="EMBL" id="KAH7676486.1"/>
    </source>
</evidence>
<accession>A0ACB7VPU3</accession>
<sequence length="150" mass="17148">MERFNGGLKKYWKEKAYRRLDSPEGKRRRRRRRLAKAELGDGRRRGFWRIRSRIRIASRLRSLRKASPRRILAWIRDAYVRLMLAFARSAALGGGYGYGYGGEAVAGFSRPAVKEYDEKVLVEIYKSILARGGGIVAVGSETDGQIVVNR</sequence>
<dbReference type="Proteomes" id="UP000827976">
    <property type="component" value="Chromosome 7"/>
</dbReference>
<organism evidence="1 2">
    <name type="scientific">Dioscorea alata</name>
    <name type="common">Purple yam</name>
    <dbReference type="NCBI Taxonomy" id="55571"/>
    <lineage>
        <taxon>Eukaryota</taxon>
        <taxon>Viridiplantae</taxon>
        <taxon>Streptophyta</taxon>
        <taxon>Embryophyta</taxon>
        <taxon>Tracheophyta</taxon>
        <taxon>Spermatophyta</taxon>
        <taxon>Magnoliopsida</taxon>
        <taxon>Liliopsida</taxon>
        <taxon>Dioscoreales</taxon>
        <taxon>Dioscoreaceae</taxon>
        <taxon>Dioscorea</taxon>
    </lineage>
</organism>